<dbReference type="GO" id="GO:0000209">
    <property type="term" value="P:protein polyubiquitination"/>
    <property type="evidence" value="ECO:0007669"/>
    <property type="project" value="TreeGrafter"/>
</dbReference>
<proteinExistence type="predicted"/>
<dbReference type="Gene3D" id="2.40.10.500">
    <property type="match status" value="1"/>
</dbReference>
<dbReference type="InterPro" id="IPR050952">
    <property type="entry name" value="TRIM-NHL_E3_ligases"/>
</dbReference>
<accession>X0V6I2</accession>
<dbReference type="GO" id="GO:0043161">
    <property type="term" value="P:proteasome-mediated ubiquitin-dependent protein catabolic process"/>
    <property type="evidence" value="ECO:0007669"/>
    <property type="project" value="TreeGrafter"/>
</dbReference>
<dbReference type="GO" id="GO:0008270">
    <property type="term" value="F:zinc ion binding"/>
    <property type="evidence" value="ECO:0007669"/>
    <property type="project" value="UniProtKB-KW"/>
</dbReference>
<sequence length="271" mass="29179">TTAAGANTFYHPYGVWSDGKRLFVADYENHRVLIYNSIPTTNNASADVVIGHADFTSGSADPGGIGANTLDYPNAVFSDGKRLFVADRYNNRVLIYNSIPTTNNASADVVIGQANFTSNDPNQGEGVGANTFNYPSSVFSDGKRLFITDRINNRVLIYNSIPTTNNASANVVIGQPDFLSNDSGITAEKLDRPRNAVSDGKRLFISDRDNHRVLIYNSIPTENNASADVVIGQANFTSNDPNQGGNPGPNMIKDPIGILSDGKRLFIADRG</sequence>
<name>X0V6I2_9ZZZZ</name>
<feature type="non-terminal residue" evidence="1">
    <location>
        <position position="1"/>
    </location>
</feature>
<protein>
    <recommendedName>
        <fullName evidence="2">NHL repeat containing protein</fullName>
    </recommendedName>
</protein>
<comment type="caution">
    <text evidence="1">The sequence shown here is derived from an EMBL/GenBank/DDBJ whole genome shotgun (WGS) entry which is preliminary data.</text>
</comment>
<feature type="non-terminal residue" evidence="1">
    <location>
        <position position="271"/>
    </location>
</feature>
<dbReference type="EMBL" id="BARS01022444">
    <property type="protein sequence ID" value="GAG13725.1"/>
    <property type="molecule type" value="Genomic_DNA"/>
</dbReference>
<dbReference type="AlphaFoldDB" id="X0V6I2"/>
<dbReference type="Gene3D" id="2.120.10.30">
    <property type="entry name" value="TolB, C-terminal domain"/>
    <property type="match status" value="1"/>
</dbReference>
<evidence type="ECO:0000313" key="1">
    <source>
        <dbReference type="EMBL" id="GAG13725.1"/>
    </source>
</evidence>
<dbReference type="PANTHER" id="PTHR24104">
    <property type="entry name" value="E3 UBIQUITIN-PROTEIN LIGASE NHLRC1-RELATED"/>
    <property type="match status" value="1"/>
</dbReference>
<gene>
    <name evidence="1" type="ORF">S01H1_35886</name>
</gene>
<dbReference type="InterPro" id="IPR011042">
    <property type="entry name" value="6-blade_b-propeller_TolB-like"/>
</dbReference>
<organism evidence="1">
    <name type="scientific">marine sediment metagenome</name>
    <dbReference type="NCBI Taxonomy" id="412755"/>
    <lineage>
        <taxon>unclassified sequences</taxon>
        <taxon>metagenomes</taxon>
        <taxon>ecological metagenomes</taxon>
    </lineage>
</organism>
<dbReference type="SUPFAM" id="SSF63825">
    <property type="entry name" value="YWTD domain"/>
    <property type="match status" value="1"/>
</dbReference>
<dbReference type="PANTHER" id="PTHR24104:SF25">
    <property type="entry name" value="PROTEIN LIN-41"/>
    <property type="match status" value="1"/>
</dbReference>
<evidence type="ECO:0008006" key="2">
    <source>
        <dbReference type="Google" id="ProtNLM"/>
    </source>
</evidence>
<reference evidence="1" key="1">
    <citation type="journal article" date="2014" name="Front. Microbiol.">
        <title>High frequency of phylogenetically diverse reductive dehalogenase-homologous genes in deep subseafloor sedimentary metagenomes.</title>
        <authorList>
            <person name="Kawai M."/>
            <person name="Futagami T."/>
            <person name="Toyoda A."/>
            <person name="Takaki Y."/>
            <person name="Nishi S."/>
            <person name="Hori S."/>
            <person name="Arai W."/>
            <person name="Tsubouchi T."/>
            <person name="Morono Y."/>
            <person name="Uchiyama I."/>
            <person name="Ito T."/>
            <person name="Fujiyama A."/>
            <person name="Inagaki F."/>
            <person name="Takami H."/>
        </authorList>
    </citation>
    <scope>NUCLEOTIDE SEQUENCE</scope>
    <source>
        <strain evidence="1">Expedition CK06-06</strain>
    </source>
</reference>
<dbReference type="GO" id="GO:0061630">
    <property type="term" value="F:ubiquitin protein ligase activity"/>
    <property type="evidence" value="ECO:0007669"/>
    <property type="project" value="TreeGrafter"/>
</dbReference>